<evidence type="ECO:0000313" key="8">
    <source>
        <dbReference type="Proteomes" id="UP000242637"/>
    </source>
</evidence>
<dbReference type="KEGG" id="dco:SAMEA4475696_1865"/>
<dbReference type="GeneID" id="63460058"/>
<keyword evidence="1" id="KW-0813">Transport</keyword>
<dbReference type="STRING" id="1121387.GCA_000429885_00235"/>
<dbReference type="PANTHER" id="PTHR47738:SF2">
    <property type="entry name" value="PTS SYSTEM FRUCTOSE-LIKE EIIA COMPONENT"/>
    <property type="match status" value="1"/>
</dbReference>
<dbReference type="SUPFAM" id="SSF55804">
    <property type="entry name" value="Phoshotransferase/anion transport protein"/>
    <property type="match status" value="1"/>
</dbReference>
<sequence length="149" mass="15677">MRLITTEHVALDLVSQERRSAIASLTDLLASAGRVTDSAAFIADVEYRESQLATGLPGGVAIPHARSVAVTEPSVAFGRCVGGVDWGSADGPADLIFLIAVPFGAPTDHLAILAKLARRLTHTDFRGQLRTFADAAAVADLIQEALERS</sequence>
<dbReference type="InterPro" id="IPR016152">
    <property type="entry name" value="PTrfase/Anion_transptr"/>
</dbReference>
<evidence type="ECO:0000256" key="4">
    <source>
        <dbReference type="ARBA" id="ARBA00022679"/>
    </source>
</evidence>
<keyword evidence="3" id="KW-0762">Sugar transport</keyword>
<protein>
    <submittedName>
        <fullName evidence="7">EIIABC-Fru</fullName>
    </submittedName>
</protein>
<name>A0A239VN60_9MICO</name>
<keyword evidence="4" id="KW-0808">Transferase</keyword>
<evidence type="ECO:0000259" key="6">
    <source>
        <dbReference type="PROSITE" id="PS51094"/>
    </source>
</evidence>
<reference evidence="7 8" key="1">
    <citation type="submission" date="2017-06" db="EMBL/GenBank/DDBJ databases">
        <authorList>
            <consortium name="Pathogen Informatics"/>
        </authorList>
    </citation>
    <scope>NUCLEOTIDE SEQUENCE [LARGE SCALE GENOMIC DNA]</scope>
    <source>
        <strain evidence="7 8">NCTC13039</strain>
    </source>
</reference>
<dbReference type="PROSITE" id="PS51094">
    <property type="entry name" value="PTS_EIIA_TYPE_2"/>
    <property type="match status" value="1"/>
</dbReference>
<evidence type="ECO:0000256" key="3">
    <source>
        <dbReference type="ARBA" id="ARBA00022597"/>
    </source>
</evidence>
<dbReference type="EMBL" id="LT906453">
    <property type="protein sequence ID" value="SNV23667.1"/>
    <property type="molecule type" value="Genomic_DNA"/>
</dbReference>
<keyword evidence="8" id="KW-1185">Reference proteome</keyword>
<proteinExistence type="predicted"/>
<evidence type="ECO:0000256" key="5">
    <source>
        <dbReference type="ARBA" id="ARBA00022683"/>
    </source>
</evidence>
<dbReference type="Gene3D" id="3.40.930.10">
    <property type="entry name" value="Mannitol-specific EII, Chain A"/>
    <property type="match status" value="1"/>
</dbReference>
<dbReference type="InterPro" id="IPR002178">
    <property type="entry name" value="PTS_EIIA_type-2_dom"/>
</dbReference>
<keyword evidence="2" id="KW-0597">Phosphoprotein</keyword>
<evidence type="ECO:0000313" key="7">
    <source>
        <dbReference type="EMBL" id="SNV23667.1"/>
    </source>
</evidence>
<keyword evidence="5" id="KW-0598">Phosphotransferase system</keyword>
<organism evidence="7 8">
    <name type="scientific">Dermatophilus congolensis</name>
    <dbReference type="NCBI Taxonomy" id="1863"/>
    <lineage>
        <taxon>Bacteria</taxon>
        <taxon>Bacillati</taxon>
        <taxon>Actinomycetota</taxon>
        <taxon>Actinomycetes</taxon>
        <taxon>Micrococcales</taxon>
        <taxon>Dermatophilaceae</taxon>
        <taxon>Dermatophilus</taxon>
    </lineage>
</organism>
<dbReference type="RefSeq" id="WP_028326393.1">
    <property type="nucleotide sequence ID" value="NZ_JAAFNI010000001.1"/>
</dbReference>
<feature type="domain" description="PTS EIIA type-2" evidence="6">
    <location>
        <begin position="2"/>
        <end position="145"/>
    </location>
</feature>
<dbReference type="InterPro" id="IPR051541">
    <property type="entry name" value="PTS_SugarTrans_NitroReg"/>
</dbReference>
<dbReference type="OrthoDB" id="9782569at2"/>
<dbReference type="Pfam" id="PF00359">
    <property type="entry name" value="PTS_EIIA_2"/>
    <property type="match status" value="1"/>
</dbReference>
<dbReference type="Proteomes" id="UP000242637">
    <property type="component" value="Chromosome 1"/>
</dbReference>
<dbReference type="AlphaFoldDB" id="A0A239VN60"/>
<dbReference type="NCBIfam" id="TIGR00848">
    <property type="entry name" value="fruA"/>
    <property type="match status" value="1"/>
</dbReference>
<dbReference type="GO" id="GO:0009401">
    <property type="term" value="P:phosphoenolpyruvate-dependent sugar phosphotransferase system"/>
    <property type="evidence" value="ECO:0007669"/>
    <property type="project" value="UniProtKB-KW"/>
</dbReference>
<evidence type="ECO:0000256" key="2">
    <source>
        <dbReference type="ARBA" id="ARBA00022553"/>
    </source>
</evidence>
<accession>A0A239VN60</accession>
<gene>
    <name evidence="7" type="primary">fruA_3</name>
    <name evidence="7" type="ORF">SAMEA4475696_01865</name>
</gene>
<dbReference type="CDD" id="cd00211">
    <property type="entry name" value="PTS_IIA_fru"/>
    <property type="match status" value="1"/>
</dbReference>
<evidence type="ECO:0000256" key="1">
    <source>
        <dbReference type="ARBA" id="ARBA00022448"/>
    </source>
</evidence>
<dbReference type="InterPro" id="IPR004715">
    <property type="entry name" value="PTS_IIA_fruc"/>
</dbReference>
<dbReference type="GO" id="GO:0008982">
    <property type="term" value="F:protein-N(PI)-phosphohistidine-sugar phosphotransferase activity"/>
    <property type="evidence" value="ECO:0007669"/>
    <property type="project" value="InterPro"/>
</dbReference>
<dbReference type="PANTHER" id="PTHR47738">
    <property type="entry name" value="PTS SYSTEM FRUCTOSE-LIKE EIIA COMPONENT-RELATED"/>
    <property type="match status" value="1"/>
</dbReference>
<dbReference type="GO" id="GO:0016020">
    <property type="term" value="C:membrane"/>
    <property type="evidence" value="ECO:0007669"/>
    <property type="project" value="InterPro"/>
</dbReference>